<keyword evidence="4" id="KW-1185">Reference proteome</keyword>
<comment type="similarity">
    <text evidence="1">Belongs to the universal stress protein A family.</text>
</comment>
<dbReference type="InterPro" id="IPR014729">
    <property type="entry name" value="Rossmann-like_a/b/a_fold"/>
</dbReference>
<name>A0AAW4PID4_9EURY</name>
<sequence length="121" mass="13023">MRRDEVQVTLLYVFDELESDLGGTVSMREHSQVPESVTTIRDELRDSDFQVEALIAEGNPADMIVGVAADRDVDHIVVGGRQRSPAGKVIFGSVTQSVILDSDVPVTVVSVDAEGEGGDRP</sequence>
<reference evidence="3 4" key="1">
    <citation type="submission" date="2021-06" db="EMBL/GenBank/DDBJ databases">
        <title>Halomicroarcula sp. a new haloarchaeum isolated from saline soil.</title>
        <authorList>
            <person name="Duran-Viseras A."/>
            <person name="Sanchez-Porro C."/>
            <person name="Ventosa A."/>
        </authorList>
    </citation>
    <scope>NUCLEOTIDE SEQUENCE [LARGE SCALE GENOMIC DNA]</scope>
    <source>
        <strain evidence="3 4">F27</strain>
    </source>
</reference>
<dbReference type="RefSeq" id="WP_220581642.1">
    <property type="nucleotide sequence ID" value="NZ_RKLT01000013.1"/>
</dbReference>
<dbReference type="InterPro" id="IPR006016">
    <property type="entry name" value="UspA"/>
</dbReference>
<dbReference type="PANTHER" id="PTHR46268">
    <property type="entry name" value="STRESS RESPONSE PROTEIN NHAX"/>
    <property type="match status" value="1"/>
</dbReference>
<evidence type="ECO:0000313" key="4">
    <source>
        <dbReference type="Proteomes" id="UP001430455"/>
    </source>
</evidence>
<accession>A0AAW4PID4</accession>
<feature type="domain" description="UspA" evidence="2">
    <location>
        <begin position="2"/>
        <end position="109"/>
    </location>
</feature>
<proteinExistence type="inferred from homology"/>
<dbReference type="Proteomes" id="UP001430455">
    <property type="component" value="Unassembled WGS sequence"/>
</dbReference>
<dbReference type="PRINTS" id="PR01438">
    <property type="entry name" value="UNVRSLSTRESS"/>
</dbReference>
<dbReference type="InterPro" id="IPR006015">
    <property type="entry name" value="Universal_stress_UspA"/>
</dbReference>
<dbReference type="CDD" id="cd00293">
    <property type="entry name" value="USP-like"/>
    <property type="match status" value="1"/>
</dbReference>
<dbReference type="AlphaFoldDB" id="A0AAW4PID4"/>
<gene>
    <name evidence="3" type="ORF">EGH23_19415</name>
</gene>
<comment type="caution">
    <text evidence="3">The sequence shown here is derived from an EMBL/GenBank/DDBJ whole genome shotgun (WGS) entry which is preliminary data.</text>
</comment>
<dbReference type="EMBL" id="RKLT01000013">
    <property type="protein sequence ID" value="MBX0297050.1"/>
    <property type="molecule type" value="Genomic_DNA"/>
</dbReference>
<evidence type="ECO:0000256" key="1">
    <source>
        <dbReference type="ARBA" id="ARBA00008791"/>
    </source>
</evidence>
<dbReference type="PANTHER" id="PTHR46268:SF6">
    <property type="entry name" value="UNIVERSAL STRESS PROTEIN UP12"/>
    <property type="match status" value="1"/>
</dbReference>
<evidence type="ECO:0000259" key="2">
    <source>
        <dbReference type="Pfam" id="PF00582"/>
    </source>
</evidence>
<dbReference type="Gene3D" id="3.40.50.620">
    <property type="entry name" value="HUPs"/>
    <property type="match status" value="1"/>
</dbReference>
<dbReference type="Pfam" id="PF00582">
    <property type="entry name" value="Usp"/>
    <property type="match status" value="1"/>
</dbReference>
<organism evidence="3 4">
    <name type="scientific">Haloarcula nitratireducens</name>
    <dbReference type="NCBI Taxonomy" id="2487749"/>
    <lineage>
        <taxon>Archaea</taxon>
        <taxon>Methanobacteriati</taxon>
        <taxon>Methanobacteriota</taxon>
        <taxon>Stenosarchaea group</taxon>
        <taxon>Halobacteria</taxon>
        <taxon>Halobacteriales</taxon>
        <taxon>Haloarculaceae</taxon>
        <taxon>Haloarcula</taxon>
    </lineage>
</organism>
<protein>
    <submittedName>
        <fullName evidence="3">Universal stress protein</fullName>
    </submittedName>
</protein>
<dbReference type="SUPFAM" id="SSF52402">
    <property type="entry name" value="Adenine nucleotide alpha hydrolases-like"/>
    <property type="match status" value="1"/>
</dbReference>
<evidence type="ECO:0000313" key="3">
    <source>
        <dbReference type="EMBL" id="MBX0297050.1"/>
    </source>
</evidence>